<sequence>MGRTIHSILLALLLSAFLPGCKTGEDYRREAEQLRDNIPDEYKRTGMISSSTYQVYFRVSARSYSEALDMARNECEPLALRYLLKEPFIYITISPYGVQRLKDLIHKKGQIIAVQKTENHYYDVVYHINDYGLREQFQQIR</sequence>
<name>A0A833H0E1_9LEPT</name>
<protein>
    <submittedName>
        <fullName evidence="1">Uncharacterized protein</fullName>
    </submittedName>
</protein>
<evidence type="ECO:0000313" key="2">
    <source>
        <dbReference type="Proteomes" id="UP000460298"/>
    </source>
</evidence>
<dbReference type="RefSeq" id="WP_002774563.1">
    <property type="nucleotide sequence ID" value="NZ_JQDG01000049.1"/>
</dbReference>
<reference evidence="1 2" key="1">
    <citation type="submission" date="2019-10" db="EMBL/GenBank/DDBJ databases">
        <title>Extracellular Electron Transfer in a Candidatus Methanoperedens spp. Enrichment Culture.</title>
        <authorList>
            <person name="Berger S."/>
            <person name="Rangel Shaw D."/>
            <person name="Berben T."/>
            <person name="In 'T Zandt M."/>
            <person name="Frank J."/>
            <person name="Reimann J."/>
            <person name="Jetten M.S.M."/>
            <person name="Welte C.U."/>
        </authorList>
    </citation>
    <scope>NUCLEOTIDE SEQUENCE [LARGE SCALE GENOMIC DNA]</scope>
    <source>
        <strain evidence="1">SB12</strain>
    </source>
</reference>
<dbReference type="EMBL" id="WBUI01000013">
    <property type="protein sequence ID" value="KAB2931516.1"/>
    <property type="molecule type" value="Genomic_DNA"/>
</dbReference>
<accession>A0A833H0E1</accession>
<comment type="caution">
    <text evidence="1">The sequence shown here is derived from an EMBL/GenBank/DDBJ whole genome shotgun (WGS) entry which is preliminary data.</text>
</comment>
<evidence type="ECO:0000313" key="1">
    <source>
        <dbReference type="EMBL" id="KAB2931516.1"/>
    </source>
</evidence>
<dbReference type="Proteomes" id="UP000460298">
    <property type="component" value="Unassembled WGS sequence"/>
</dbReference>
<dbReference type="AlphaFoldDB" id="A0A833H0E1"/>
<organism evidence="1 2">
    <name type="scientific">Leptonema illini</name>
    <dbReference type="NCBI Taxonomy" id="183"/>
    <lineage>
        <taxon>Bacteria</taxon>
        <taxon>Pseudomonadati</taxon>
        <taxon>Spirochaetota</taxon>
        <taxon>Spirochaetia</taxon>
        <taxon>Leptospirales</taxon>
        <taxon>Leptospiraceae</taxon>
        <taxon>Leptonema</taxon>
    </lineage>
</organism>
<proteinExistence type="predicted"/>
<gene>
    <name evidence="1" type="ORF">F9K24_13035</name>
</gene>